<organism evidence="2 3">
    <name type="scientific">Romboutsia weinsteinii</name>
    <dbReference type="NCBI Taxonomy" id="2020949"/>
    <lineage>
        <taxon>Bacteria</taxon>
        <taxon>Bacillati</taxon>
        <taxon>Bacillota</taxon>
        <taxon>Clostridia</taxon>
        <taxon>Peptostreptococcales</taxon>
        <taxon>Peptostreptococcaceae</taxon>
        <taxon>Romboutsia</taxon>
    </lineage>
</organism>
<dbReference type="Proteomes" id="UP000215694">
    <property type="component" value="Unassembled WGS sequence"/>
</dbReference>
<dbReference type="NCBIfam" id="TIGR04215">
    <property type="entry name" value="choice_anch_A"/>
    <property type="match status" value="1"/>
</dbReference>
<evidence type="ECO:0000313" key="2">
    <source>
        <dbReference type="EMBL" id="RDY29364.1"/>
    </source>
</evidence>
<reference evidence="2 3" key="1">
    <citation type="journal article" date="2017" name="Genome Announc.">
        <title>Draft Genome Sequence of Romboutsia weinsteinii sp. nov. Strain CCRI-19649(T) Isolated from Surface Water.</title>
        <authorList>
            <person name="Maheux A.F."/>
            <person name="Boudreau D.K."/>
            <person name="Berube E."/>
            <person name="Boissinot M."/>
            <person name="Cantin P."/>
            <person name="Raymond F."/>
            <person name="Corbeil J."/>
            <person name="Omar R.F."/>
            <person name="Bergeron M.G."/>
        </authorList>
    </citation>
    <scope>NUCLEOTIDE SEQUENCE [LARGE SCALE GENOMIC DNA]</scope>
    <source>
        <strain evidence="2 3">CCRI-19649</strain>
    </source>
</reference>
<comment type="caution">
    <text evidence="2">The sequence shown here is derived from an EMBL/GenBank/DDBJ whole genome shotgun (WGS) entry which is preliminary data.</text>
</comment>
<dbReference type="AlphaFoldDB" id="A0A371J9E6"/>
<sequence>MGDNEISKSLGIASVYNMFILGNAKNLEGPHINGRVAIGGDATINEACIGESLSPSKARADLIVGGKMTITNGSNKNGNSIIYNKDNLIKYTMKNCNSSSYQPVEKTIVNFKSAGRFLKSTSRFLATLDCNTVILIEDNNLKLIGTDDYFNIFYVDGYCLESAKSIDIIAPNSAKILINVCGEKVKMEKTDENDMLITRNSREPSLEEIKSMIWNFSELLDLEIIARGYNDFIIPGSFLAPWATAKMVKHPNIKGNLIFKDICGQIDSYDYSNYYEYGKAVDSYLFDKKLPKFNACVFE</sequence>
<keyword evidence="3" id="KW-1185">Reference proteome</keyword>
<evidence type="ECO:0000259" key="1">
    <source>
        <dbReference type="Pfam" id="PF20597"/>
    </source>
</evidence>
<feature type="domain" description="Choice-of-anchor A" evidence="1">
    <location>
        <begin position="10"/>
        <end position="262"/>
    </location>
</feature>
<dbReference type="InterPro" id="IPR026588">
    <property type="entry name" value="Choice_anch_A"/>
</dbReference>
<dbReference type="OrthoDB" id="287610at2"/>
<dbReference type="EMBL" id="NOJY02000002">
    <property type="protein sequence ID" value="RDY29364.1"/>
    <property type="molecule type" value="Genomic_DNA"/>
</dbReference>
<proteinExistence type="predicted"/>
<evidence type="ECO:0000313" key="3">
    <source>
        <dbReference type="Proteomes" id="UP000215694"/>
    </source>
</evidence>
<gene>
    <name evidence="2" type="ORF">CHL78_001305</name>
</gene>
<protein>
    <submittedName>
        <fullName evidence="2">Choice-of-anchor A family protein</fullName>
    </submittedName>
</protein>
<dbReference type="Pfam" id="PF20597">
    <property type="entry name" value="pAdhesive_15"/>
    <property type="match status" value="1"/>
</dbReference>
<name>A0A371J9E6_9FIRM</name>
<accession>A0A371J9E6</accession>
<dbReference type="RefSeq" id="WP_094367970.1">
    <property type="nucleotide sequence ID" value="NZ_NOJY02000002.1"/>
</dbReference>